<name>A0A0D2M058_9CHLO</name>
<dbReference type="InterPro" id="IPR036869">
    <property type="entry name" value="J_dom_sf"/>
</dbReference>
<dbReference type="SUPFAM" id="SSF46565">
    <property type="entry name" value="Chaperone J-domain"/>
    <property type="match status" value="1"/>
</dbReference>
<dbReference type="PROSITE" id="PS50076">
    <property type="entry name" value="DNAJ_2"/>
    <property type="match status" value="1"/>
</dbReference>
<keyword evidence="4" id="KW-1185">Reference proteome</keyword>
<feature type="region of interest" description="Disordered" evidence="1">
    <location>
        <begin position="313"/>
        <end position="406"/>
    </location>
</feature>
<accession>A0A0D2M058</accession>
<feature type="compositionally biased region" description="Basic and acidic residues" evidence="1">
    <location>
        <begin position="335"/>
        <end position="354"/>
    </location>
</feature>
<dbReference type="EMBL" id="KK102737">
    <property type="protein sequence ID" value="KIY97034.1"/>
    <property type="molecule type" value="Genomic_DNA"/>
</dbReference>
<dbReference type="RefSeq" id="XP_013896054.1">
    <property type="nucleotide sequence ID" value="XM_014040600.1"/>
</dbReference>
<evidence type="ECO:0000259" key="2">
    <source>
        <dbReference type="PROSITE" id="PS50076"/>
    </source>
</evidence>
<feature type="compositionally biased region" description="Basic and acidic residues" evidence="1">
    <location>
        <begin position="370"/>
        <end position="382"/>
    </location>
</feature>
<dbReference type="PANTHER" id="PTHR47422">
    <property type="entry name" value="DNAJ HEAT SHOCK N-TERMINAL DOMAIN-CONTAINING PROTEIN"/>
    <property type="match status" value="1"/>
</dbReference>
<dbReference type="KEGG" id="mng:MNEG_10929"/>
<dbReference type="OrthoDB" id="342454at2759"/>
<sequence length="406" mass="42112">MPAPELLAAAATYKAEVEESGAGWGARDADEDDDEPLVGPPPPAFIEADAAAPDDARSAEVVRVLRVLREAVTGKGGGGAAAAAAAAGGPGAEADPYEVLGVAHTAAAAEVRKVYWRLSLLVHPDKCAHAGAGEAFQAVSKAAATLQDGAARKKVDEGREEAQLRRMALDVAAEHERRRQWAALRGEKLPPELEAAAAAAAAAAAGPAARESWMTELPPELDHLAGPAMEGPRQFSRFGIKKRGDTSAWTDTPEQAALRAAGLLPASANAPLAIAAAGPAGRLTGGEAAPAPGVAEAVREYNERNRPKSLLEQHKERQAAAAAAQKGGKAKKKEKSGEKGDKGKKEKEKGEKRPAAGPAEEDWVGKHPWRPFDRDKDLEIKATPKSTAAMLKDGAGLSSRFASGGR</sequence>
<dbReference type="PRINTS" id="PR00625">
    <property type="entry name" value="JDOMAIN"/>
</dbReference>
<dbReference type="SMART" id="SM00271">
    <property type="entry name" value="DnaJ"/>
    <property type="match status" value="1"/>
</dbReference>
<evidence type="ECO:0000313" key="3">
    <source>
        <dbReference type="EMBL" id="KIY97034.1"/>
    </source>
</evidence>
<feature type="region of interest" description="Disordered" evidence="1">
    <location>
        <begin position="19"/>
        <end position="52"/>
    </location>
</feature>
<dbReference type="Pfam" id="PF00226">
    <property type="entry name" value="DnaJ"/>
    <property type="match status" value="1"/>
</dbReference>
<protein>
    <recommendedName>
        <fullName evidence="2">J domain-containing protein</fullName>
    </recommendedName>
</protein>
<organism evidence="3 4">
    <name type="scientific">Monoraphidium neglectum</name>
    <dbReference type="NCBI Taxonomy" id="145388"/>
    <lineage>
        <taxon>Eukaryota</taxon>
        <taxon>Viridiplantae</taxon>
        <taxon>Chlorophyta</taxon>
        <taxon>core chlorophytes</taxon>
        <taxon>Chlorophyceae</taxon>
        <taxon>CS clade</taxon>
        <taxon>Sphaeropleales</taxon>
        <taxon>Selenastraceae</taxon>
        <taxon>Monoraphidium</taxon>
    </lineage>
</organism>
<dbReference type="CDD" id="cd06257">
    <property type="entry name" value="DnaJ"/>
    <property type="match status" value="1"/>
</dbReference>
<dbReference type="GeneID" id="25728140"/>
<evidence type="ECO:0000313" key="4">
    <source>
        <dbReference type="Proteomes" id="UP000054498"/>
    </source>
</evidence>
<dbReference type="Gene3D" id="1.10.287.110">
    <property type="entry name" value="DnaJ domain"/>
    <property type="match status" value="1"/>
</dbReference>
<dbReference type="InterPro" id="IPR022226">
    <property type="entry name" value="DUF3752"/>
</dbReference>
<dbReference type="Pfam" id="PF12572">
    <property type="entry name" value="DUF3752"/>
    <property type="match status" value="1"/>
</dbReference>
<dbReference type="PANTHER" id="PTHR47422:SF1">
    <property type="entry name" value="DNAJ HEAT SHOCK N-TERMINAL DOMAIN-CONTAINING PROTEIN"/>
    <property type="match status" value="1"/>
</dbReference>
<proteinExistence type="predicted"/>
<dbReference type="InterPro" id="IPR001623">
    <property type="entry name" value="DnaJ_domain"/>
</dbReference>
<dbReference type="STRING" id="145388.A0A0D2M058"/>
<feature type="domain" description="J" evidence="2">
    <location>
        <begin position="95"/>
        <end position="159"/>
    </location>
</feature>
<reference evidence="3 4" key="1">
    <citation type="journal article" date="2013" name="BMC Genomics">
        <title>Reconstruction of the lipid metabolism for the microalga Monoraphidium neglectum from its genome sequence reveals characteristics suitable for biofuel production.</title>
        <authorList>
            <person name="Bogen C."/>
            <person name="Al-Dilaimi A."/>
            <person name="Albersmeier A."/>
            <person name="Wichmann J."/>
            <person name="Grundmann M."/>
            <person name="Rupp O."/>
            <person name="Lauersen K.J."/>
            <person name="Blifernez-Klassen O."/>
            <person name="Kalinowski J."/>
            <person name="Goesmann A."/>
            <person name="Mussgnug J.H."/>
            <person name="Kruse O."/>
        </authorList>
    </citation>
    <scope>NUCLEOTIDE SEQUENCE [LARGE SCALE GENOMIC DNA]</scope>
    <source>
        <strain evidence="3 4">SAG 48.87</strain>
    </source>
</reference>
<dbReference type="AlphaFoldDB" id="A0A0D2M058"/>
<dbReference type="Proteomes" id="UP000054498">
    <property type="component" value="Unassembled WGS sequence"/>
</dbReference>
<gene>
    <name evidence="3" type="ORF">MNEG_10929</name>
</gene>
<evidence type="ECO:0000256" key="1">
    <source>
        <dbReference type="SAM" id="MobiDB-lite"/>
    </source>
</evidence>